<dbReference type="EMBL" id="JAAGWZ010000004">
    <property type="protein sequence ID" value="NEM92376.1"/>
    <property type="molecule type" value="Genomic_DNA"/>
</dbReference>
<keyword evidence="2" id="KW-1185">Reference proteome</keyword>
<dbReference type="Pfam" id="PF10094">
    <property type="entry name" value="DUF2332"/>
    <property type="match status" value="1"/>
</dbReference>
<dbReference type="RefSeq" id="WP_163474414.1">
    <property type="nucleotide sequence ID" value="NZ_JAAGWZ010000004.1"/>
</dbReference>
<name>A0A7C9TRQ6_9MICO</name>
<protein>
    <submittedName>
        <fullName evidence="1">DUF2332 domain-containing protein</fullName>
    </submittedName>
</protein>
<dbReference type="Proteomes" id="UP000479756">
    <property type="component" value="Unassembled WGS sequence"/>
</dbReference>
<comment type="caution">
    <text evidence="1">The sequence shown here is derived from an EMBL/GenBank/DDBJ whole genome shotgun (WGS) entry which is preliminary data.</text>
</comment>
<dbReference type="InterPro" id="IPR011200">
    <property type="entry name" value="UCP012608"/>
</dbReference>
<sequence length="323" mass="35236">MTAAEWYRRFADTEAAGQSALYETLARGVADDPALLTLLDELPRPKQQPNLLLACARLLGAPLSDFAAWRVWLLQHWPEVSAEMRIRATQTNEPRRCATLLPALALIDGPIALIEVGASAGLTLLPEHYSYAWGEHRLDPAAGPSTVLLECEVTGDPPLPARMPEIVWRAGLDLNPLDVTAPDDRHWLETLIWPEQTARLERVRAAIAIAERERPRVVRGDAVDDLPALAAEAPTGVTLVIVTSAAIVYLMPEPRARLIEWLRASPARWVSNEGAGIVPRVQEALAGHPPRRPGGFALALDERPLAYAGAHGQTLDWLSLPAA</sequence>
<evidence type="ECO:0000313" key="1">
    <source>
        <dbReference type="EMBL" id="NEM92376.1"/>
    </source>
</evidence>
<organism evidence="1 2">
    <name type="scientific">Galbitalea soli</name>
    <dbReference type="NCBI Taxonomy" id="1268042"/>
    <lineage>
        <taxon>Bacteria</taxon>
        <taxon>Bacillati</taxon>
        <taxon>Actinomycetota</taxon>
        <taxon>Actinomycetes</taxon>
        <taxon>Micrococcales</taxon>
        <taxon>Microbacteriaceae</taxon>
        <taxon>Galbitalea</taxon>
    </lineage>
</organism>
<accession>A0A7C9TRQ6</accession>
<dbReference type="AlphaFoldDB" id="A0A7C9TRQ6"/>
<reference evidence="1 2" key="1">
    <citation type="journal article" date="2014" name="Int. J. Syst. Evol. Microbiol.">
        <title>Description of Galbitalea soli gen. nov., sp. nov., and Frondihabitans sucicola sp. nov.</title>
        <authorList>
            <person name="Kim S.J."/>
            <person name="Lim J.M."/>
            <person name="Ahn J.H."/>
            <person name="Weon H.Y."/>
            <person name="Hamada M."/>
            <person name="Suzuki K."/>
            <person name="Ahn T.Y."/>
            <person name="Kwon S.W."/>
        </authorList>
    </citation>
    <scope>NUCLEOTIDE SEQUENCE [LARGE SCALE GENOMIC DNA]</scope>
    <source>
        <strain evidence="1 2">NBRC 108727</strain>
    </source>
</reference>
<evidence type="ECO:0000313" key="2">
    <source>
        <dbReference type="Proteomes" id="UP000479756"/>
    </source>
</evidence>
<proteinExistence type="predicted"/>
<gene>
    <name evidence="1" type="ORF">G3T37_13550</name>
</gene>